<evidence type="ECO:0000313" key="4">
    <source>
        <dbReference type="Proteomes" id="UP000198850"/>
    </source>
</evidence>
<proteinExistence type="predicted"/>
<name>A0A1H4B0H8_9SPHI</name>
<dbReference type="InterPro" id="IPR001296">
    <property type="entry name" value="Glyco_trans_1"/>
</dbReference>
<dbReference type="GO" id="GO:0016757">
    <property type="term" value="F:glycosyltransferase activity"/>
    <property type="evidence" value="ECO:0007669"/>
    <property type="project" value="InterPro"/>
</dbReference>
<dbReference type="AlphaFoldDB" id="A0A1H4B0H8"/>
<keyword evidence="3" id="KW-0808">Transferase</keyword>
<dbReference type="OrthoDB" id="9787111at2"/>
<dbReference type="PANTHER" id="PTHR45947:SF13">
    <property type="entry name" value="TRANSFERASE"/>
    <property type="match status" value="1"/>
</dbReference>
<sequence length="386" mass="43774">MKVLVIHTFDQPKTGSDHVVKNEIELLSMHGIQVELLRLRARTDFISIVQMLFDYAAYYKIKRRIRAFKPDIVHLHHLDFGSMAAAVYAVKRFKLPLVCTLHNYYLLCPSGTLFYGDQLYTGSLKYDFSYKSIQKALYRNSKFLTFGLSFSMFIHQLAGTWLYFDKIIVSGEFARELFIRSKLRVLADKMVVKPDFCYPAGKRRQKAAPAPYYLYAGELTDENGIAVLLEAFADNGLPVKVAGKGFLKKLVFGYSEFYPNISLVETDDMEYPDVLFENATALIFPAVWYDPFGSMVIRAFSSGLPVIASGAGYIPEMVTHGFNGLLFEAGSDKDLKSKISIFEALDWLECKSYRANALQTYHDKYGPQGAFSDLSGIYHALVQRHA</sequence>
<dbReference type="InterPro" id="IPR050194">
    <property type="entry name" value="Glycosyltransferase_grp1"/>
</dbReference>
<dbReference type="Gene3D" id="3.40.50.2000">
    <property type="entry name" value="Glycogen Phosphorylase B"/>
    <property type="match status" value="2"/>
</dbReference>
<reference evidence="3 4" key="1">
    <citation type="submission" date="2016-10" db="EMBL/GenBank/DDBJ databases">
        <authorList>
            <person name="de Groot N.N."/>
        </authorList>
    </citation>
    <scope>NUCLEOTIDE SEQUENCE [LARGE SCALE GENOMIC DNA]</scope>
    <source>
        <strain evidence="3 4">DSM 19033</strain>
    </source>
</reference>
<dbReference type="EMBL" id="FNRA01000003">
    <property type="protein sequence ID" value="SEA41643.1"/>
    <property type="molecule type" value="Genomic_DNA"/>
</dbReference>
<evidence type="ECO:0000259" key="1">
    <source>
        <dbReference type="Pfam" id="PF00534"/>
    </source>
</evidence>
<dbReference type="PANTHER" id="PTHR45947">
    <property type="entry name" value="SULFOQUINOVOSYL TRANSFERASE SQD2"/>
    <property type="match status" value="1"/>
</dbReference>
<dbReference type="SUPFAM" id="SSF53756">
    <property type="entry name" value="UDP-Glycosyltransferase/glycogen phosphorylase"/>
    <property type="match status" value="1"/>
</dbReference>
<organism evidence="3 4">
    <name type="scientific">Pedobacter hartonius</name>
    <dbReference type="NCBI Taxonomy" id="425514"/>
    <lineage>
        <taxon>Bacteria</taxon>
        <taxon>Pseudomonadati</taxon>
        <taxon>Bacteroidota</taxon>
        <taxon>Sphingobacteriia</taxon>
        <taxon>Sphingobacteriales</taxon>
        <taxon>Sphingobacteriaceae</taxon>
        <taxon>Pedobacter</taxon>
    </lineage>
</organism>
<evidence type="ECO:0000313" key="3">
    <source>
        <dbReference type="EMBL" id="SEA41643.1"/>
    </source>
</evidence>
<gene>
    <name evidence="3" type="ORF">SAMN05443550_103161</name>
</gene>
<accession>A0A1H4B0H8</accession>
<feature type="domain" description="Glycosyltransferase subfamily 4-like N-terminal" evidence="2">
    <location>
        <begin position="50"/>
        <end position="116"/>
    </location>
</feature>
<dbReference type="InterPro" id="IPR028098">
    <property type="entry name" value="Glyco_trans_4-like_N"/>
</dbReference>
<feature type="domain" description="Glycosyl transferase family 1" evidence="1">
    <location>
        <begin position="208"/>
        <end position="348"/>
    </location>
</feature>
<dbReference type="Pfam" id="PF00534">
    <property type="entry name" value="Glycos_transf_1"/>
    <property type="match status" value="1"/>
</dbReference>
<protein>
    <submittedName>
        <fullName evidence="3">Glycosyltransferase involved in cell wall bisynthesis</fullName>
    </submittedName>
</protein>
<dbReference type="STRING" id="425514.SAMN05443550_103161"/>
<evidence type="ECO:0000259" key="2">
    <source>
        <dbReference type="Pfam" id="PF13439"/>
    </source>
</evidence>
<keyword evidence="4" id="KW-1185">Reference proteome</keyword>
<dbReference type="Pfam" id="PF13439">
    <property type="entry name" value="Glyco_transf_4"/>
    <property type="match status" value="1"/>
</dbReference>
<dbReference type="RefSeq" id="WP_090555815.1">
    <property type="nucleotide sequence ID" value="NZ_FNRA01000003.1"/>
</dbReference>
<dbReference type="Proteomes" id="UP000198850">
    <property type="component" value="Unassembled WGS sequence"/>
</dbReference>